<protein>
    <submittedName>
        <fullName evidence="1">Uncharacterized protein</fullName>
    </submittedName>
</protein>
<organism evidence="1 2">
    <name type="scientific">Methylophilus aquaticus</name>
    <dbReference type="NCBI Taxonomy" id="1971610"/>
    <lineage>
        <taxon>Bacteria</taxon>
        <taxon>Pseudomonadati</taxon>
        <taxon>Pseudomonadota</taxon>
        <taxon>Betaproteobacteria</taxon>
        <taxon>Nitrosomonadales</taxon>
        <taxon>Methylophilaceae</taxon>
        <taxon>Methylophilus</taxon>
    </lineage>
</organism>
<evidence type="ECO:0000313" key="2">
    <source>
        <dbReference type="Proteomes" id="UP001225906"/>
    </source>
</evidence>
<sequence>MQPNTYSVFEYLYRDAANYKAWGKLLLSGQLEDEQINKMLKHFDSGEFFIAEQIGIPSLDEDLWQYSNGANADDHIWHSFHSVRPATNEEIIAGNVWGNAHDLWLSILSISSWNIEAFN</sequence>
<reference evidence="2" key="1">
    <citation type="journal article" date="2019" name="Int. J. Syst. Evol. Microbiol.">
        <title>The Global Catalogue of Microorganisms (GCM) 10K type strain sequencing project: providing services to taxonomists for standard genome sequencing and annotation.</title>
        <authorList>
            <consortium name="The Broad Institute Genomics Platform"/>
            <consortium name="The Broad Institute Genome Sequencing Center for Infectious Disease"/>
            <person name="Wu L."/>
            <person name="Ma J."/>
        </authorList>
    </citation>
    <scope>NUCLEOTIDE SEQUENCE [LARGE SCALE GENOMIC DNA]</scope>
    <source>
        <strain evidence="2">VKM B-3159</strain>
    </source>
</reference>
<gene>
    <name evidence="1" type="ORF">Q9291_00660</name>
</gene>
<evidence type="ECO:0000313" key="1">
    <source>
        <dbReference type="EMBL" id="MDP8566345.1"/>
    </source>
</evidence>
<name>A0ABT9JP38_9PROT</name>
<proteinExistence type="predicted"/>
<keyword evidence="2" id="KW-1185">Reference proteome</keyword>
<comment type="caution">
    <text evidence="1">The sequence shown here is derived from an EMBL/GenBank/DDBJ whole genome shotgun (WGS) entry which is preliminary data.</text>
</comment>
<dbReference type="EMBL" id="JAVCAP010000001">
    <property type="protein sequence ID" value="MDP8566345.1"/>
    <property type="molecule type" value="Genomic_DNA"/>
</dbReference>
<accession>A0ABT9JP38</accession>
<dbReference type="RefSeq" id="WP_306388052.1">
    <property type="nucleotide sequence ID" value="NZ_JAVCAP010000001.1"/>
</dbReference>
<dbReference type="Proteomes" id="UP001225906">
    <property type="component" value="Unassembled WGS sequence"/>
</dbReference>